<reference evidence="2" key="2">
    <citation type="submission" date="2024-06" db="EMBL/GenBank/DDBJ databases">
        <authorList>
            <person name="Petrova K.O."/>
            <person name="Toshchakov S.V."/>
            <person name="Boltjanskaja Y.V."/>
            <person name="Kevbrin V.V."/>
        </authorList>
    </citation>
    <scope>NUCLEOTIDE SEQUENCE</scope>
    <source>
        <strain evidence="2">Z-710</strain>
    </source>
</reference>
<organism evidence="2">
    <name type="scientific">Proteinivorax hydrogeniformans</name>
    <dbReference type="NCBI Taxonomy" id="1826727"/>
    <lineage>
        <taxon>Bacteria</taxon>
        <taxon>Bacillati</taxon>
        <taxon>Bacillota</taxon>
        <taxon>Clostridia</taxon>
        <taxon>Eubacteriales</taxon>
        <taxon>Proteinivoracaceae</taxon>
        <taxon>Proteinivorax</taxon>
    </lineage>
</organism>
<feature type="transmembrane region" description="Helical" evidence="1">
    <location>
        <begin position="122"/>
        <end position="146"/>
    </location>
</feature>
<name>A0AAU8HVI4_9FIRM</name>
<keyword evidence="1" id="KW-1133">Transmembrane helix</keyword>
<feature type="transmembrane region" description="Helical" evidence="1">
    <location>
        <begin position="12"/>
        <end position="34"/>
    </location>
</feature>
<reference evidence="2" key="1">
    <citation type="journal article" date="2018" name="Antonie Van Leeuwenhoek">
        <title>Proteinivorax hydrogeniformans sp. nov., an anaerobic, haloalkaliphilic bacterium fermenting proteinaceous compounds with high hydrogen production.</title>
        <authorList>
            <person name="Boltyanskaya Y."/>
            <person name="Detkova E."/>
            <person name="Pimenov N."/>
            <person name="Kevbrin V."/>
        </authorList>
    </citation>
    <scope>NUCLEOTIDE SEQUENCE</scope>
    <source>
        <strain evidence="2">Z-710</strain>
    </source>
</reference>
<dbReference type="AlphaFoldDB" id="A0AAU8HVI4"/>
<dbReference type="RefSeq" id="WP_353893933.1">
    <property type="nucleotide sequence ID" value="NZ_CP159485.1"/>
</dbReference>
<gene>
    <name evidence="2" type="ORF">PRVXH_000704</name>
</gene>
<evidence type="ECO:0008006" key="3">
    <source>
        <dbReference type="Google" id="ProtNLM"/>
    </source>
</evidence>
<evidence type="ECO:0000313" key="2">
    <source>
        <dbReference type="EMBL" id="XCI29385.1"/>
    </source>
</evidence>
<dbReference type="EMBL" id="CP159485">
    <property type="protein sequence ID" value="XCI29385.1"/>
    <property type="molecule type" value="Genomic_DNA"/>
</dbReference>
<proteinExistence type="predicted"/>
<keyword evidence="1" id="KW-0812">Transmembrane</keyword>
<sequence>MNTLTNLPKKHLYYILISCSIIIVATSMETLMTVKDIDLFNQWLENHKAAEGAEISVDEAFNVFISVNLIYFLFKLVIPISISLHSYFAYIKLKINGLFVFIWTVLVLGSMAYTLFEWSINSIFYYINLTGYFILVVTLLSLINVIDKSKTS</sequence>
<accession>A0AAU8HVI4</accession>
<evidence type="ECO:0000256" key="1">
    <source>
        <dbReference type="SAM" id="Phobius"/>
    </source>
</evidence>
<feature type="transmembrane region" description="Helical" evidence="1">
    <location>
        <begin position="97"/>
        <end position="116"/>
    </location>
</feature>
<feature type="transmembrane region" description="Helical" evidence="1">
    <location>
        <begin position="69"/>
        <end position="90"/>
    </location>
</feature>
<protein>
    <recommendedName>
        <fullName evidence="3">DUF4306 domain-containing protein</fullName>
    </recommendedName>
</protein>
<keyword evidence="1" id="KW-0472">Membrane</keyword>